<evidence type="ECO:0000313" key="2">
    <source>
        <dbReference type="EMBL" id="SEN82103.1"/>
    </source>
</evidence>
<evidence type="ECO:0000256" key="1">
    <source>
        <dbReference type="SAM" id="SignalP"/>
    </source>
</evidence>
<feature type="chain" id="PRO_5011726309" evidence="1">
    <location>
        <begin position="22"/>
        <end position="94"/>
    </location>
</feature>
<protein>
    <submittedName>
        <fullName evidence="2">Uncharacterized protein</fullName>
    </submittedName>
</protein>
<sequence>MTRPFLAAALLLAVMALPAHAQCFADYKAKQDNPLRLHYGVAQIGACGDRKAAKQELKPRLAAGGWKLLNVLSTFGPEGLNERRSSAGDYFLRY</sequence>
<reference evidence="2 3" key="1">
    <citation type="submission" date="2016-10" db="EMBL/GenBank/DDBJ databases">
        <authorList>
            <person name="de Groot N.N."/>
        </authorList>
    </citation>
    <scope>NUCLEOTIDE SEQUENCE [LARGE SCALE GENOMIC DNA]</scope>
    <source>
        <strain evidence="2 3">DSM 3857</strain>
    </source>
</reference>
<dbReference type="OrthoDB" id="7745874at2"/>
<keyword evidence="1" id="KW-0732">Signal</keyword>
<dbReference type="EMBL" id="FOCE01000008">
    <property type="protein sequence ID" value="SEN82103.1"/>
    <property type="molecule type" value="Genomic_DNA"/>
</dbReference>
<dbReference type="Proteomes" id="UP000198761">
    <property type="component" value="Unassembled WGS sequence"/>
</dbReference>
<organism evidence="2 3">
    <name type="scientific">Gemmobacter aquatilis</name>
    <dbReference type="NCBI Taxonomy" id="933059"/>
    <lineage>
        <taxon>Bacteria</taxon>
        <taxon>Pseudomonadati</taxon>
        <taxon>Pseudomonadota</taxon>
        <taxon>Alphaproteobacteria</taxon>
        <taxon>Rhodobacterales</taxon>
        <taxon>Paracoccaceae</taxon>
        <taxon>Gemmobacter</taxon>
    </lineage>
</organism>
<dbReference type="STRING" id="933059.SAMN04488103_10853"/>
<feature type="signal peptide" evidence="1">
    <location>
        <begin position="1"/>
        <end position="21"/>
    </location>
</feature>
<dbReference type="RefSeq" id="WP_091302326.1">
    <property type="nucleotide sequence ID" value="NZ_FOCE01000008.1"/>
</dbReference>
<gene>
    <name evidence="2" type="ORF">SAMN04488103_10853</name>
</gene>
<accession>A0A1H8JMV2</accession>
<keyword evidence="3" id="KW-1185">Reference proteome</keyword>
<proteinExistence type="predicted"/>
<name>A0A1H8JMV2_9RHOB</name>
<dbReference type="AlphaFoldDB" id="A0A1H8JMV2"/>
<evidence type="ECO:0000313" key="3">
    <source>
        <dbReference type="Proteomes" id="UP000198761"/>
    </source>
</evidence>